<dbReference type="EMBL" id="KN832976">
    <property type="protein sequence ID" value="KIM88890.1"/>
    <property type="molecule type" value="Genomic_DNA"/>
</dbReference>
<dbReference type="InParanoid" id="A0A0C3FXA2"/>
<evidence type="ECO:0000313" key="2">
    <source>
        <dbReference type="Proteomes" id="UP000054166"/>
    </source>
</evidence>
<sequence>MRATQVPPPHHSMVAAREDQTFLVCFKYAPHYSDLKAKNNTQTRKTGKGIIKLIYT</sequence>
<reference evidence="2" key="2">
    <citation type="submission" date="2015-01" db="EMBL/GenBank/DDBJ databases">
        <title>Evolutionary Origins and Diversification of the Mycorrhizal Mutualists.</title>
        <authorList>
            <consortium name="DOE Joint Genome Institute"/>
            <consortium name="Mycorrhizal Genomics Consortium"/>
            <person name="Kohler A."/>
            <person name="Kuo A."/>
            <person name="Nagy L.G."/>
            <person name="Floudas D."/>
            <person name="Copeland A."/>
            <person name="Barry K.W."/>
            <person name="Cichocki N."/>
            <person name="Veneault-Fourrey C."/>
            <person name="LaButti K."/>
            <person name="Lindquist E.A."/>
            <person name="Lipzen A."/>
            <person name="Lundell T."/>
            <person name="Morin E."/>
            <person name="Murat C."/>
            <person name="Riley R."/>
            <person name="Ohm R."/>
            <person name="Sun H."/>
            <person name="Tunlid A."/>
            <person name="Henrissat B."/>
            <person name="Grigoriev I.V."/>
            <person name="Hibbett D.S."/>
            <person name="Martin F."/>
        </authorList>
    </citation>
    <scope>NUCLEOTIDE SEQUENCE [LARGE SCALE GENOMIC DNA]</scope>
    <source>
        <strain evidence="2">F 1598</strain>
    </source>
</reference>
<gene>
    <name evidence="1" type="ORF">PILCRDRAFT_813890</name>
</gene>
<reference evidence="1 2" key="1">
    <citation type="submission" date="2014-04" db="EMBL/GenBank/DDBJ databases">
        <authorList>
            <consortium name="DOE Joint Genome Institute"/>
            <person name="Kuo A."/>
            <person name="Tarkka M."/>
            <person name="Buscot F."/>
            <person name="Kohler A."/>
            <person name="Nagy L.G."/>
            <person name="Floudas D."/>
            <person name="Copeland A."/>
            <person name="Barry K.W."/>
            <person name="Cichocki N."/>
            <person name="Veneault-Fourrey C."/>
            <person name="LaButti K."/>
            <person name="Lindquist E.A."/>
            <person name="Lipzen A."/>
            <person name="Lundell T."/>
            <person name="Morin E."/>
            <person name="Murat C."/>
            <person name="Sun H."/>
            <person name="Tunlid A."/>
            <person name="Henrissat B."/>
            <person name="Grigoriev I.V."/>
            <person name="Hibbett D.S."/>
            <person name="Martin F."/>
            <person name="Nordberg H.P."/>
            <person name="Cantor M.N."/>
            <person name="Hua S.X."/>
        </authorList>
    </citation>
    <scope>NUCLEOTIDE SEQUENCE [LARGE SCALE GENOMIC DNA]</scope>
    <source>
        <strain evidence="1 2">F 1598</strain>
    </source>
</reference>
<organism evidence="1 2">
    <name type="scientific">Piloderma croceum (strain F 1598)</name>
    <dbReference type="NCBI Taxonomy" id="765440"/>
    <lineage>
        <taxon>Eukaryota</taxon>
        <taxon>Fungi</taxon>
        <taxon>Dikarya</taxon>
        <taxon>Basidiomycota</taxon>
        <taxon>Agaricomycotina</taxon>
        <taxon>Agaricomycetes</taxon>
        <taxon>Agaricomycetidae</taxon>
        <taxon>Atheliales</taxon>
        <taxon>Atheliaceae</taxon>
        <taxon>Piloderma</taxon>
    </lineage>
</organism>
<evidence type="ECO:0000313" key="1">
    <source>
        <dbReference type="EMBL" id="KIM88890.1"/>
    </source>
</evidence>
<name>A0A0C3FXA2_PILCF</name>
<dbReference type="HOGENOM" id="CLU_3014975_0_0_1"/>
<keyword evidence="2" id="KW-1185">Reference proteome</keyword>
<accession>A0A0C3FXA2</accession>
<dbReference type="AlphaFoldDB" id="A0A0C3FXA2"/>
<protein>
    <submittedName>
        <fullName evidence="1">Uncharacterized protein</fullName>
    </submittedName>
</protein>
<proteinExistence type="predicted"/>
<dbReference type="Proteomes" id="UP000054166">
    <property type="component" value="Unassembled WGS sequence"/>
</dbReference>